<dbReference type="EMBL" id="BPLR01013499">
    <property type="protein sequence ID" value="GIY61684.1"/>
    <property type="molecule type" value="Genomic_DNA"/>
</dbReference>
<keyword evidence="2" id="KW-1185">Reference proteome</keyword>
<evidence type="ECO:0000313" key="1">
    <source>
        <dbReference type="EMBL" id="GIY61684.1"/>
    </source>
</evidence>
<organism evidence="1 2">
    <name type="scientific">Caerostris extrusa</name>
    <name type="common">Bark spider</name>
    <name type="synonym">Caerostris bankana</name>
    <dbReference type="NCBI Taxonomy" id="172846"/>
    <lineage>
        <taxon>Eukaryota</taxon>
        <taxon>Metazoa</taxon>
        <taxon>Ecdysozoa</taxon>
        <taxon>Arthropoda</taxon>
        <taxon>Chelicerata</taxon>
        <taxon>Arachnida</taxon>
        <taxon>Araneae</taxon>
        <taxon>Araneomorphae</taxon>
        <taxon>Entelegynae</taxon>
        <taxon>Araneoidea</taxon>
        <taxon>Araneidae</taxon>
        <taxon>Caerostris</taxon>
    </lineage>
</organism>
<name>A0AAV4UWB2_CAEEX</name>
<evidence type="ECO:0008006" key="3">
    <source>
        <dbReference type="Google" id="ProtNLM"/>
    </source>
</evidence>
<gene>
    <name evidence="1" type="ORF">CEXT_39391</name>
</gene>
<evidence type="ECO:0000313" key="2">
    <source>
        <dbReference type="Proteomes" id="UP001054945"/>
    </source>
</evidence>
<comment type="caution">
    <text evidence="1">The sequence shown here is derived from an EMBL/GenBank/DDBJ whole genome shotgun (WGS) entry which is preliminary data.</text>
</comment>
<protein>
    <recommendedName>
        <fullName evidence="3">Secreted protein</fullName>
    </recommendedName>
</protein>
<sequence>MLSSSGWGCSILLVPSQGPVVDHVICSSRFNQRVFWSRKSRGMEIARDCICRPRVQQCQGCVKGGRAANEPRNRPYPRNIPTHPSGTVGPFRAALPSAAVFLSCRLFCALVMGDNQIFSEKPCSHSLGSLFRQV</sequence>
<dbReference type="AlphaFoldDB" id="A0AAV4UWB2"/>
<accession>A0AAV4UWB2</accession>
<proteinExistence type="predicted"/>
<dbReference type="Proteomes" id="UP001054945">
    <property type="component" value="Unassembled WGS sequence"/>
</dbReference>
<reference evidence="1 2" key="1">
    <citation type="submission" date="2021-06" db="EMBL/GenBank/DDBJ databases">
        <title>Caerostris extrusa draft genome.</title>
        <authorList>
            <person name="Kono N."/>
            <person name="Arakawa K."/>
        </authorList>
    </citation>
    <scope>NUCLEOTIDE SEQUENCE [LARGE SCALE GENOMIC DNA]</scope>
</reference>